<sequence>MQLIQDLIAELAAGKYENFCRMSVVDLEFLFNLVGPTIVKQDTPLRQAVSAKERLLVTLRFLASGDSYQSLSYIFRISPQLIGRIVPEVCAALNVALRDEIQVNIFITIQIQIESSECMLQNVEKSTFDLKRLLR</sequence>
<gene>
    <name evidence="1" type="ORF">V9T40_007191</name>
</gene>
<evidence type="ECO:0000313" key="1">
    <source>
        <dbReference type="EMBL" id="KAK7605333.1"/>
    </source>
</evidence>
<comment type="caution">
    <text evidence="1">The sequence shown here is derived from an EMBL/GenBank/DDBJ whole genome shotgun (WGS) entry which is preliminary data.</text>
</comment>
<evidence type="ECO:0008006" key="3">
    <source>
        <dbReference type="Google" id="ProtNLM"/>
    </source>
</evidence>
<evidence type="ECO:0000313" key="2">
    <source>
        <dbReference type="Proteomes" id="UP001367676"/>
    </source>
</evidence>
<organism evidence="1 2">
    <name type="scientific">Parthenolecanium corni</name>
    <dbReference type="NCBI Taxonomy" id="536013"/>
    <lineage>
        <taxon>Eukaryota</taxon>
        <taxon>Metazoa</taxon>
        <taxon>Ecdysozoa</taxon>
        <taxon>Arthropoda</taxon>
        <taxon>Hexapoda</taxon>
        <taxon>Insecta</taxon>
        <taxon>Pterygota</taxon>
        <taxon>Neoptera</taxon>
        <taxon>Paraneoptera</taxon>
        <taxon>Hemiptera</taxon>
        <taxon>Sternorrhyncha</taxon>
        <taxon>Coccoidea</taxon>
        <taxon>Coccidae</taxon>
        <taxon>Parthenolecanium</taxon>
    </lineage>
</organism>
<keyword evidence="2" id="KW-1185">Reference proteome</keyword>
<reference evidence="1 2" key="1">
    <citation type="submission" date="2024-03" db="EMBL/GenBank/DDBJ databases">
        <title>Adaptation during the transition from Ophiocordyceps entomopathogen to insect associate is accompanied by gene loss and intensified selection.</title>
        <authorList>
            <person name="Ward C.M."/>
            <person name="Onetto C.A."/>
            <person name="Borneman A.R."/>
        </authorList>
    </citation>
    <scope>NUCLEOTIDE SEQUENCE [LARGE SCALE GENOMIC DNA]</scope>
    <source>
        <strain evidence="1">AWRI1</strain>
        <tissue evidence="1">Single Adult Female</tissue>
    </source>
</reference>
<dbReference type="AlphaFoldDB" id="A0AAN9U4Q7"/>
<dbReference type="EMBL" id="JBBCAQ010000002">
    <property type="protein sequence ID" value="KAK7605333.1"/>
    <property type="molecule type" value="Genomic_DNA"/>
</dbReference>
<protein>
    <recommendedName>
        <fullName evidence="3">Nuclease HARBI1</fullName>
    </recommendedName>
</protein>
<accession>A0AAN9U4Q7</accession>
<proteinExistence type="predicted"/>
<name>A0AAN9U4Q7_9HEMI</name>
<dbReference type="Proteomes" id="UP001367676">
    <property type="component" value="Unassembled WGS sequence"/>
</dbReference>